<keyword evidence="6" id="KW-0511">Multifunctional enzyme</keyword>
<accession>A0A2N9HMJ8</accession>
<evidence type="ECO:0000313" key="8">
    <source>
        <dbReference type="EMBL" id="SPD12940.1"/>
    </source>
</evidence>
<dbReference type="InterPro" id="IPR021109">
    <property type="entry name" value="Peptidase_aspartic_dom_sf"/>
</dbReference>
<dbReference type="PROSITE" id="PS50994">
    <property type="entry name" value="INTEGRASE"/>
    <property type="match status" value="1"/>
</dbReference>
<protein>
    <recommendedName>
        <fullName evidence="7">Integrase catalytic domain-containing protein</fullName>
    </recommendedName>
</protein>
<keyword evidence="2" id="KW-0548">Nucleotidyltransferase</keyword>
<name>A0A2N9HMJ8_FAGSY</name>
<proteinExistence type="predicted"/>
<evidence type="ECO:0000256" key="2">
    <source>
        <dbReference type="ARBA" id="ARBA00022695"/>
    </source>
</evidence>
<dbReference type="CDD" id="cd01647">
    <property type="entry name" value="RT_LTR"/>
    <property type="match status" value="1"/>
</dbReference>
<evidence type="ECO:0000256" key="6">
    <source>
        <dbReference type="ARBA" id="ARBA00023268"/>
    </source>
</evidence>
<dbReference type="GO" id="GO:0003676">
    <property type="term" value="F:nucleic acid binding"/>
    <property type="evidence" value="ECO:0007669"/>
    <property type="project" value="InterPro"/>
</dbReference>
<keyword evidence="4" id="KW-0255">Endonuclease</keyword>
<dbReference type="InterPro" id="IPR043128">
    <property type="entry name" value="Rev_trsase/Diguanyl_cyclase"/>
</dbReference>
<feature type="domain" description="Integrase catalytic" evidence="7">
    <location>
        <begin position="978"/>
        <end position="1132"/>
    </location>
</feature>
<dbReference type="PANTHER" id="PTHR37984:SF5">
    <property type="entry name" value="PROTEIN NYNRIN-LIKE"/>
    <property type="match status" value="1"/>
</dbReference>
<dbReference type="Gene3D" id="3.30.70.270">
    <property type="match status" value="2"/>
</dbReference>
<dbReference type="InterPro" id="IPR000477">
    <property type="entry name" value="RT_dom"/>
</dbReference>
<keyword evidence="5" id="KW-0233">DNA recombination</keyword>
<dbReference type="PANTHER" id="PTHR37984">
    <property type="entry name" value="PROTEIN CBG26694"/>
    <property type="match status" value="1"/>
</dbReference>
<organism evidence="8">
    <name type="scientific">Fagus sylvatica</name>
    <name type="common">Beechnut</name>
    <dbReference type="NCBI Taxonomy" id="28930"/>
    <lineage>
        <taxon>Eukaryota</taxon>
        <taxon>Viridiplantae</taxon>
        <taxon>Streptophyta</taxon>
        <taxon>Embryophyta</taxon>
        <taxon>Tracheophyta</taxon>
        <taxon>Spermatophyta</taxon>
        <taxon>Magnoliopsida</taxon>
        <taxon>eudicotyledons</taxon>
        <taxon>Gunneridae</taxon>
        <taxon>Pentapetalae</taxon>
        <taxon>rosids</taxon>
        <taxon>fabids</taxon>
        <taxon>Fagales</taxon>
        <taxon>Fagaceae</taxon>
        <taxon>Fagus</taxon>
    </lineage>
</organism>
<dbReference type="GO" id="GO:0006310">
    <property type="term" value="P:DNA recombination"/>
    <property type="evidence" value="ECO:0007669"/>
    <property type="project" value="UniProtKB-KW"/>
</dbReference>
<evidence type="ECO:0000256" key="4">
    <source>
        <dbReference type="ARBA" id="ARBA00022759"/>
    </source>
</evidence>
<dbReference type="InterPro" id="IPR050951">
    <property type="entry name" value="Retrovirus_Pol_polyprotein"/>
</dbReference>
<keyword evidence="4" id="KW-0378">Hydrolase</keyword>
<dbReference type="Pfam" id="PF17919">
    <property type="entry name" value="RT_RNaseH_2"/>
    <property type="match status" value="1"/>
</dbReference>
<evidence type="ECO:0000259" key="7">
    <source>
        <dbReference type="PROSITE" id="PS50994"/>
    </source>
</evidence>
<dbReference type="Gene3D" id="3.10.10.10">
    <property type="entry name" value="HIV Type 1 Reverse Transcriptase, subunit A, domain 1"/>
    <property type="match status" value="1"/>
</dbReference>
<sequence>MRKQMGDMKNNLKVKVDRNLDNLVYQADSPFIPSIANFPLPPRFKVPPLENFDGTKDPFDYLEAFKTIMQLQTIPEKIMCRAFPMGLRGVKQMEGESLRAYVHRFNKEDMQIDRLKEDVTLTAFRAGLRKGDFLYDLCKDPPETLSELMYKAQKHMNAEDALESLDNSPPRRRKDVEDLGEIRTIVGGPAAGGISRTSRKAYARQVHNIFVVQQTPKNIRLDNQIISFSEEDARGTHQPHDDTLVITMNIADFTIRRVMIDNGSSIDILYLPAYQQMKLDKEKLRPMGAPLVGFTGDKVCPIGIITLPIIIDTYPKQVSKTMDFLIVDCPSAYNAIIGRPTLNQLRAVTSTYHLLVKFPTEHRVGEVRGDQIATREFEPSEELNAIILDDEHPEKMTRIGANLSTQTRKSIVHFLKNNKDVFAWSPEDMPAIDPSVISHKLNVNPCLRPIKQKRRVFAPERNNAIMEKVDKLLTANFIRKVFYPNWLANGKWKMCVDFTNLNKACPKDSFPLPIIDQLVDSTAGHKLLTFMDAFSGYNQIVMDEANKKKTSFIISKGLFYYKVMPFGLKNARATYQRLMNQMFHNQIGKNVEVYIGNMLVKSKEEDDHLKDLEETFNTLRKYQMKLNLSKCAFDVSFGKFLGFMVSQRGIEANPDKIRAILEMQPPRNIKETQGLTGRITALNRFVSRLIDKCLPFFKLLRKAFEWTDECQQAFEELKKYLATPPLLSPSKPGEPLYLYLTVSPTAISSALLREEEGQQLPVYYTSRALRGAEERYPPMEKLAFALVTMARKLRPYFQAHIIVLLTNHPLRKPRTVIKAQTLADFIAEFTTKDDEPKKDDEQTSRWMAYIDGSLTKNAGVNKDYKAKEERMQQYLNLVRHQMSQFREVKLNHIPRRQNTAIDQLAKSASSAELDDKIEIVRQLSLQAAEGARSLSKKIVRVGYYWSSIQMDTNAFVQHCDKCQRFTNLLHSPPEELTPMTTPWPFAQWGLDIMGPFPIERRRLKFLVVAIDYFTKWVEAEPLATITKKNIQNFVWKTVICRFRIPRVLVSDNGKQFDNPRFKQFSQELGIHNHYSSPGHPQANGQVEVTNRSLLKLIKTQLKGAKGLWPEELPSILWAYKTTVRIPTGETLF</sequence>
<dbReference type="InterPro" id="IPR001584">
    <property type="entry name" value="Integrase_cat-core"/>
</dbReference>
<dbReference type="Gene3D" id="2.40.70.10">
    <property type="entry name" value="Acid Proteases"/>
    <property type="match status" value="1"/>
</dbReference>
<dbReference type="InterPro" id="IPR012337">
    <property type="entry name" value="RNaseH-like_sf"/>
</dbReference>
<dbReference type="Pfam" id="PF00665">
    <property type="entry name" value="rve"/>
    <property type="match status" value="1"/>
</dbReference>
<keyword evidence="3" id="KW-0540">Nuclease</keyword>
<keyword evidence="1" id="KW-0808">Transferase</keyword>
<gene>
    <name evidence="8" type="ORF">FSB_LOCUS40822</name>
</gene>
<dbReference type="Pfam" id="PF13456">
    <property type="entry name" value="RVT_3"/>
    <property type="match status" value="1"/>
</dbReference>
<dbReference type="GO" id="GO:0016779">
    <property type="term" value="F:nucleotidyltransferase activity"/>
    <property type="evidence" value="ECO:0007669"/>
    <property type="project" value="UniProtKB-KW"/>
</dbReference>
<dbReference type="Pfam" id="PF00078">
    <property type="entry name" value="RVT_1"/>
    <property type="match status" value="1"/>
</dbReference>
<dbReference type="SUPFAM" id="SSF53098">
    <property type="entry name" value="Ribonuclease H-like"/>
    <property type="match status" value="1"/>
</dbReference>
<dbReference type="InterPro" id="IPR043502">
    <property type="entry name" value="DNA/RNA_pol_sf"/>
</dbReference>
<dbReference type="CDD" id="cd00303">
    <property type="entry name" value="retropepsin_like"/>
    <property type="match status" value="1"/>
</dbReference>
<dbReference type="InterPro" id="IPR041577">
    <property type="entry name" value="RT_RNaseH_2"/>
</dbReference>
<dbReference type="EMBL" id="OIVN01003685">
    <property type="protein sequence ID" value="SPD12940.1"/>
    <property type="molecule type" value="Genomic_DNA"/>
</dbReference>
<dbReference type="GO" id="GO:0015074">
    <property type="term" value="P:DNA integration"/>
    <property type="evidence" value="ECO:0007669"/>
    <property type="project" value="InterPro"/>
</dbReference>
<dbReference type="InterPro" id="IPR002156">
    <property type="entry name" value="RNaseH_domain"/>
</dbReference>
<evidence type="ECO:0000256" key="1">
    <source>
        <dbReference type="ARBA" id="ARBA00022679"/>
    </source>
</evidence>
<dbReference type="GO" id="GO:0004523">
    <property type="term" value="F:RNA-DNA hybrid ribonuclease activity"/>
    <property type="evidence" value="ECO:0007669"/>
    <property type="project" value="InterPro"/>
</dbReference>
<reference evidence="8" key="1">
    <citation type="submission" date="2018-02" db="EMBL/GenBank/DDBJ databases">
        <authorList>
            <person name="Cohen D.B."/>
            <person name="Kent A.D."/>
        </authorList>
    </citation>
    <scope>NUCLEOTIDE SEQUENCE</scope>
</reference>
<dbReference type="Gene3D" id="3.30.420.10">
    <property type="entry name" value="Ribonuclease H-like superfamily/Ribonuclease H"/>
    <property type="match status" value="2"/>
</dbReference>
<dbReference type="SUPFAM" id="SSF56672">
    <property type="entry name" value="DNA/RNA polymerases"/>
    <property type="match status" value="1"/>
</dbReference>
<evidence type="ECO:0000256" key="5">
    <source>
        <dbReference type="ARBA" id="ARBA00023172"/>
    </source>
</evidence>
<evidence type="ECO:0000256" key="3">
    <source>
        <dbReference type="ARBA" id="ARBA00022722"/>
    </source>
</evidence>
<dbReference type="InterPro" id="IPR036397">
    <property type="entry name" value="RNaseH_sf"/>
</dbReference>
<dbReference type="AlphaFoldDB" id="A0A2N9HMJ8"/>